<dbReference type="InParanoid" id="A0A7R8YYT1"/>
<name>A0A7R8YYT1_HERIL</name>
<dbReference type="OrthoDB" id="205198at2759"/>
<dbReference type="InterPro" id="IPR002190">
    <property type="entry name" value="MHD_dom"/>
</dbReference>
<sequence length="228" mass="25810">MSQSQRPSQSQVTSVPRSTAIKFVKYMLNNSLSKIPIKRVDLTTHVLGGNSKAFSACLQQAQEILLEIYGSKIVQIPNKTPPQYICVSTLDPASELEHTPAQKKNMSLLFLVLSFIFMKGGSINEEAIRQFLKKLGISLNEPHNYFGNVKKLLTETYPKQLYLSREKHVAEGKIEAEFLYSWGFRSEVEFPKKTVLALVAEILQKPAVCFGQQYQEIYGEENVNMETD</sequence>
<dbReference type="Gene3D" id="1.10.10.1200">
    <property type="entry name" value="MAGE homology domain, winged helix WH1 motif"/>
    <property type="match status" value="1"/>
</dbReference>
<dbReference type="PANTHER" id="PTHR11736:SF14">
    <property type="entry name" value="NSE3 HOMOLOG, SMC5-SMC6 COMPLEX COMPONENT"/>
    <property type="match status" value="1"/>
</dbReference>
<gene>
    <name evidence="2" type="ORF">HERILL_LOCUS12309</name>
</gene>
<evidence type="ECO:0000313" key="3">
    <source>
        <dbReference type="Proteomes" id="UP000594454"/>
    </source>
</evidence>
<keyword evidence="3" id="KW-1185">Reference proteome</keyword>
<proteinExistence type="predicted"/>
<evidence type="ECO:0000313" key="2">
    <source>
        <dbReference type="EMBL" id="CAD7089780.1"/>
    </source>
</evidence>
<feature type="domain" description="MAGE" evidence="1">
    <location>
        <begin position="16"/>
        <end position="217"/>
    </location>
</feature>
<dbReference type="Pfam" id="PF01454">
    <property type="entry name" value="MAGE"/>
    <property type="match status" value="1"/>
</dbReference>
<dbReference type="SMART" id="SM01373">
    <property type="entry name" value="MAGE"/>
    <property type="match status" value="1"/>
</dbReference>
<dbReference type="OMA" id="KITYSWG"/>
<dbReference type="FunFam" id="1.10.10.1210:FF:000001">
    <property type="entry name" value="melanoma-associated antigen D1"/>
    <property type="match status" value="1"/>
</dbReference>
<dbReference type="GO" id="GO:0005634">
    <property type="term" value="C:nucleus"/>
    <property type="evidence" value="ECO:0007669"/>
    <property type="project" value="TreeGrafter"/>
</dbReference>
<evidence type="ECO:0000259" key="1">
    <source>
        <dbReference type="PROSITE" id="PS50838"/>
    </source>
</evidence>
<dbReference type="InterPro" id="IPR041899">
    <property type="entry name" value="MAGE_WH2"/>
</dbReference>
<dbReference type="PANTHER" id="PTHR11736">
    <property type="entry name" value="MELANOMA-ASSOCIATED ANTIGEN MAGE ANTIGEN"/>
    <property type="match status" value="1"/>
</dbReference>
<protein>
    <recommendedName>
        <fullName evidence="1">MAGE domain-containing protein</fullName>
    </recommendedName>
</protein>
<dbReference type="Gene3D" id="1.10.10.1210">
    <property type="entry name" value="MAGE homology domain, winged helix WH2 motif"/>
    <property type="match status" value="1"/>
</dbReference>
<reference evidence="2 3" key="1">
    <citation type="submission" date="2020-11" db="EMBL/GenBank/DDBJ databases">
        <authorList>
            <person name="Wallbank WR R."/>
            <person name="Pardo Diaz C."/>
            <person name="Kozak K."/>
            <person name="Martin S."/>
            <person name="Jiggins C."/>
            <person name="Moest M."/>
            <person name="Warren A I."/>
            <person name="Generalovic N T."/>
            <person name="Byers J.R.P. K."/>
            <person name="Montejo-Kovacevich G."/>
            <person name="Yen C E."/>
        </authorList>
    </citation>
    <scope>NUCLEOTIDE SEQUENCE [LARGE SCALE GENOMIC DNA]</scope>
</reference>
<accession>A0A7R8YYT1</accession>
<dbReference type="AlphaFoldDB" id="A0A7R8YYT1"/>
<dbReference type="FunCoup" id="A0A7R8YYT1">
    <property type="interactions" value="573"/>
</dbReference>
<dbReference type="Proteomes" id="UP000594454">
    <property type="component" value="Chromosome 5"/>
</dbReference>
<dbReference type="PROSITE" id="PS50838">
    <property type="entry name" value="MAGE"/>
    <property type="match status" value="1"/>
</dbReference>
<dbReference type="EMBL" id="LR899013">
    <property type="protein sequence ID" value="CAD7089780.1"/>
    <property type="molecule type" value="Genomic_DNA"/>
</dbReference>
<dbReference type="InterPro" id="IPR041898">
    <property type="entry name" value="MAGE_WH1"/>
</dbReference>
<dbReference type="InterPro" id="IPR037445">
    <property type="entry name" value="MAGE"/>
</dbReference>
<organism evidence="2 3">
    <name type="scientific">Hermetia illucens</name>
    <name type="common">Black soldier fly</name>
    <dbReference type="NCBI Taxonomy" id="343691"/>
    <lineage>
        <taxon>Eukaryota</taxon>
        <taxon>Metazoa</taxon>
        <taxon>Ecdysozoa</taxon>
        <taxon>Arthropoda</taxon>
        <taxon>Hexapoda</taxon>
        <taxon>Insecta</taxon>
        <taxon>Pterygota</taxon>
        <taxon>Neoptera</taxon>
        <taxon>Endopterygota</taxon>
        <taxon>Diptera</taxon>
        <taxon>Brachycera</taxon>
        <taxon>Stratiomyomorpha</taxon>
        <taxon>Stratiomyidae</taxon>
        <taxon>Hermetiinae</taxon>
        <taxon>Hermetia</taxon>
    </lineage>
</organism>